<sequence length="94" mass="10325">MKYSIDYQQLHKGQKRPSDDGDIVGVTFDSESGFALIPNVGDVVNVPEMGGRCGVYGVVKSRLFTYLRSGDEIYCGINIVVEEVDIDHGALIKE</sequence>
<evidence type="ECO:0000313" key="2">
    <source>
        <dbReference type="EMBL" id="MRJ20045.1"/>
    </source>
</evidence>
<dbReference type="Proteomes" id="UP000432048">
    <property type="component" value="Unassembled WGS sequence"/>
</dbReference>
<dbReference type="GeneID" id="86979771"/>
<proteinExistence type="predicted"/>
<evidence type="ECO:0000256" key="1">
    <source>
        <dbReference type="SAM" id="MobiDB-lite"/>
    </source>
</evidence>
<evidence type="ECO:0000313" key="3">
    <source>
        <dbReference type="Proteomes" id="UP000432048"/>
    </source>
</evidence>
<dbReference type="EMBL" id="VOIX01000002">
    <property type="protein sequence ID" value="MRJ20045.1"/>
    <property type="molecule type" value="Genomic_DNA"/>
</dbReference>
<feature type="region of interest" description="Disordered" evidence="1">
    <location>
        <begin position="1"/>
        <end position="22"/>
    </location>
</feature>
<gene>
    <name evidence="2" type="ORF">FRT60_06795</name>
</gene>
<organism evidence="2 3">
    <name type="scientific">Pseudomonas haemolytica</name>
    <dbReference type="NCBI Taxonomy" id="2600065"/>
    <lineage>
        <taxon>Bacteria</taxon>
        <taxon>Pseudomonadati</taxon>
        <taxon>Pseudomonadota</taxon>
        <taxon>Gammaproteobacteria</taxon>
        <taxon>Pseudomonadales</taxon>
        <taxon>Pseudomonadaceae</taxon>
        <taxon>Pseudomonas</taxon>
    </lineage>
</organism>
<reference evidence="2 3" key="1">
    <citation type="submission" date="2019-08" db="EMBL/GenBank/DDBJ databases">
        <title>Pseudomonas haemolytica sp. nov. isolated from raw milk and skim milk concentrate.</title>
        <authorList>
            <person name="Hofmann K."/>
            <person name="Huptas C."/>
            <person name="Doll E."/>
            <person name="Scherer S."/>
            <person name="Wenning M."/>
        </authorList>
    </citation>
    <scope>NUCLEOTIDE SEQUENCE [LARGE SCALE GENOMIC DNA]</scope>
    <source>
        <strain evidence="2 3">DSM 108988</strain>
    </source>
</reference>
<dbReference type="AlphaFoldDB" id="A0A646NXD9"/>
<protein>
    <submittedName>
        <fullName evidence="2">Uncharacterized protein</fullName>
    </submittedName>
</protein>
<accession>A0A646NXD9</accession>
<comment type="caution">
    <text evidence="2">The sequence shown here is derived from an EMBL/GenBank/DDBJ whole genome shotgun (WGS) entry which is preliminary data.</text>
</comment>
<dbReference type="RefSeq" id="WP_162524833.1">
    <property type="nucleotide sequence ID" value="NZ_VOIX01000002.1"/>
</dbReference>
<name>A0A646NXD9_9PSED</name>